<keyword evidence="1" id="KW-0808">Transferase</keyword>
<proteinExistence type="predicted"/>
<reference evidence="1 2" key="1">
    <citation type="submission" date="2023-11" db="EMBL/GenBank/DDBJ databases">
        <authorList>
            <person name="Bao R."/>
        </authorList>
    </citation>
    <scope>NUCLEOTIDE SEQUENCE [LARGE SCALE GENOMIC DNA]</scope>
    <source>
        <strain evidence="1 2">PJ23</strain>
    </source>
</reference>
<evidence type="ECO:0000313" key="1">
    <source>
        <dbReference type="EMBL" id="MDX6805397.1"/>
    </source>
</evidence>
<name>A0ABU4RKP4_9HYPH</name>
<protein>
    <submittedName>
        <fullName evidence="1">Phytoene/squalene synthase family protein</fullName>
        <ecNumber evidence="1">2.5.1.-</ecNumber>
    </submittedName>
</protein>
<dbReference type="RefSeq" id="WP_319843514.1">
    <property type="nucleotide sequence ID" value="NZ_JAXAFJ010000002.1"/>
</dbReference>
<accession>A0ABU4RKP4</accession>
<dbReference type="InterPro" id="IPR008949">
    <property type="entry name" value="Isoprenoid_synthase_dom_sf"/>
</dbReference>
<dbReference type="Proteomes" id="UP001274321">
    <property type="component" value="Unassembled WGS sequence"/>
</dbReference>
<dbReference type="SUPFAM" id="SSF48576">
    <property type="entry name" value="Terpenoid synthases"/>
    <property type="match status" value="1"/>
</dbReference>
<organism evidence="1 2">
    <name type="scientific">Terrihabitans rhizophilus</name>
    <dbReference type="NCBI Taxonomy" id="3092662"/>
    <lineage>
        <taxon>Bacteria</taxon>
        <taxon>Pseudomonadati</taxon>
        <taxon>Pseudomonadota</taxon>
        <taxon>Alphaproteobacteria</taxon>
        <taxon>Hyphomicrobiales</taxon>
        <taxon>Terrihabitans</taxon>
    </lineage>
</organism>
<gene>
    <name evidence="1" type="ORF">SCD90_04910</name>
</gene>
<comment type="caution">
    <text evidence="1">The sequence shown here is derived from an EMBL/GenBank/DDBJ whole genome shotgun (WGS) entry which is preliminary data.</text>
</comment>
<dbReference type="GO" id="GO:0016740">
    <property type="term" value="F:transferase activity"/>
    <property type="evidence" value="ECO:0007669"/>
    <property type="project" value="UniProtKB-KW"/>
</dbReference>
<dbReference type="EMBL" id="JAXAFJ010000002">
    <property type="protein sequence ID" value="MDX6805397.1"/>
    <property type="molecule type" value="Genomic_DNA"/>
</dbReference>
<dbReference type="Pfam" id="PF00494">
    <property type="entry name" value="SQS_PSY"/>
    <property type="match status" value="1"/>
</dbReference>
<keyword evidence="2" id="KW-1185">Reference proteome</keyword>
<dbReference type="Gene3D" id="1.10.600.10">
    <property type="entry name" value="Farnesyl Diphosphate Synthase"/>
    <property type="match status" value="1"/>
</dbReference>
<dbReference type="EC" id="2.5.1.-" evidence="1"/>
<dbReference type="PANTHER" id="PTHR31480">
    <property type="entry name" value="BIFUNCTIONAL LYCOPENE CYCLASE/PHYTOENE SYNTHASE"/>
    <property type="match status" value="1"/>
</dbReference>
<evidence type="ECO:0000313" key="2">
    <source>
        <dbReference type="Proteomes" id="UP001274321"/>
    </source>
</evidence>
<dbReference type="InterPro" id="IPR002060">
    <property type="entry name" value="Squ/phyt_synthse"/>
</dbReference>
<sequence length="282" mass="30949">MDGGAYAQSIVRESDPDRFFATLFAPADKRPALFALYAFNAEVARVRDVVSEPIPGEIRLTWWREVVEGERAGEAAGHPVAGELLAAMRDYRLPPAALSRLVEAKIFDLYDDPVAIVTELEGYAGETASTVLRLASIILSDGDEPRGADAAGHAGVAYAITGLLRSLPLHASRGQVMIPTEILARNGVDRGKLLNGEADASLLNALAEMRALARHHLARAKEAFVDLDRRAAPAFLPVALVEPYLQSMERRGYDPFRTAAEVPQWRKQLTLWLASRRRVPFR</sequence>